<feature type="compositionally biased region" description="Basic and acidic residues" evidence="1">
    <location>
        <begin position="18"/>
        <end position="30"/>
    </location>
</feature>
<dbReference type="InterPro" id="IPR053020">
    <property type="entry name" value="Smr_domain_protein"/>
</dbReference>
<dbReference type="InterPro" id="IPR013899">
    <property type="entry name" value="DUF1771"/>
</dbReference>
<evidence type="ECO:0000259" key="2">
    <source>
        <dbReference type="PROSITE" id="PS50828"/>
    </source>
</evidence>
<dbReference type="SUPFAM" id="SSF160443">
    <property type="entry name" value="SMR domain-like"/>
    <property type="match status" value="1"/>
</dbReference>
<organism evidence="3 4">
    <name type="scientific">Discina gigas</name>
    <dbReference type="NCBI Taxonomy" id="1032678"/>
    <lineage>
        <taxon>Eukaryota</taxon>
        <taxon>Fungi</taxon>
        <taxon>Dikarya</taxon>
        <taxon>Ascomycota</taxon>
        <taxon>Pezizomycotina</taxon>
        <taxon>Pezizomycetes</taxon>
        <taxon>Pezizales</taxon>
        <taxon>Discinaceae</taxon>
        <taxon>Discina</taxon>
    </lineage>
</organism>
<sequence length="203" mass="22156">MGQTQSNTSQGAGQEYRSLADKDGNKRRELSQQSQDAWALGNRGKAKELSLAAKVYGESMDRNNALAAAAIFAYNNPSYLAPASSSPFSFIASLFSAASSPRTTLNNIDLHGLRVNEAVDKVREHLALCRQHGVEKTTIITGKGLHSADGVAKIRPVVEQLLQESKVRVLKQRRENEGAFVIELVKEEADVGWGGWVWKSLFG</sequence>
<comment type="caution">
    <text evidence="3">The sequence shown here is derived from an EMBL/GenBank/DDBJ whole genome shotgun (WGS) entry which is preliminary data.</text>
</comment>
<dbReference type="Gene3D" id="3.30.1370.110">
    <property type="match status" value="1"/>
</dbReference>
<dbReference type="PROSITE" id="PS50828">
    <property type="entry name" value="SMR"/>
    <property type="match status" value="1"/>
</dbReference>
<feature type="region of interest" description="Disordered" evidence="1">
    <location>
        <begin position="1"/>
        <end position="39"/>
    </location>
</feature>
<dbReference type="PANTHER" id="PTHR47417:SF1">
    <property type="entry name" value="SMR DOMAIN-CONTAINING PROTEIN YPL199C"/>
    <property type="match status" value="1"/>
</dbReference>
<evidence type="ECO:0000256" key="1">
    <source>
        <dbReference type="SAM" id="MobiDB-lite"/>
    </source>
</evidence>
<reference evidence="3 4" key="1">
    <citation type="submission" date="2024-02" db="EMBL/GenBank/DDBJ databases">
        <title>Discinaceae phylogenomics.</title>
        <authorList>
            <person name="Dirks A.C."/>
            <person name="James T.Y."/>
        </authorList>
    </citation>
    <scope>NUCLEOTIDE SEQUENCE [LARGE SCALE GENOMIC DNA]</scope>
    <source>
        <strain evidence="3 4">ACD0624</strain>
    </source>
</reference>
<gene>
    <name evidence="3" type="ORF">Q9L58_000940</name>
</gene>
<protein>
    <recommendedName>
        <fullName evidence="2">Smr domain-containing protein</fullName>
    </recommendedName>
</protein>
<feature type="compositionally biased region" description="Polar residues" evidence="1">
    <location>
        <begin position="1"/>
        <end position="12"/>
    </location>
</feature>
<dbReference type="InterPro" id="IPR036063">
    <property type="entry name" value="Smr_dom_sf"/>
</dbReference>
<dbReference type="PANTHER" id="PTHR47417">
    <property type="entry name" value="SMR DOMAIN-CONTAINING PROTEIN YPL199C"/>
    <property type="match status" value="1"/>
</dbReference>
<evidence type="ECO:0000313" key="3">
    <source>
        <dbReference type="EMBL" id="KAL0640112.1"/>
    </source>
</evidence>
<dbReference type="Pfam" id="PF08590">
    <property type="entry name" value="DUF1771"/>
    <property type="match status" value="1"/>
</dbReference>
<feature type="domain" description="Smr" evidence="2">
    <location>
        <begin position="108"/>
        <end position="185"/>
    </location>
</feature>
<dbReference type="InterPro" id="IPR002625">
    <property type="entry name" value="Smr_dom"/>
</dbReference>
<accession>A0ABR3GW05</accession>
<dbReference type="Proteomes" id="UP001447188">
    <property type="component" value="Unassembled WGS sequence"/>
</dbReference>
<name>A0ABR3GW05_9PEZI</name>
<evidence type="ECO:0000313" key="4">
    <source>
        <dbReference type="Proteomes" id="UP001447188"/>
    </source>
</evidence>
<dbReference type="EMBL" id="JBBBZM010000006">
    <property type="protein sequence ID" value="KAL0640112.1"/>
    <property type="molecule type" value="Genomic_DNA"/>
</dbReference>
<dbReference type="SMART" id="SM01162">
    <property type="entry name" value="DUF1771"/>
    <property type="match status" value="1"/>
</dbReference>
<dbReference type="SMART" id="SM00463">
    <property type="entry name" value="SMR"/>
    <property type="match status" value="1"/>
</dbReference>
<keyword evidence="4" id="KW-1185">Reference proteome</keyword>
<proteinExistence type="predicted"/>
<dbReference type="Pfam" id="PF01713">
    <property type="entry name" value="Smr"/>
    <property type="match status" value="1"/>
</dbReference>